<reference evidence="3 4" key="1">
    <citation type="submission" date="2020-08" db="EMBL/GenBank/DDBJ databases">
        <title>Genomic Encyclopedia of Type Strains, Phase IV (KMG-IV): sequencing the most valuable type-strain genomes for metagenomic binning, comparative biology and taxonomic classification.</title>
        <authorList>
            <person name="Goeker M."/>
        </authorList>
    </citation>
    <scope>NUCLEOTIDE SEQUENCE [LARGE SCALE GENOMIC DNA]</scope>
    <source>
        <strain evidence="3 4">DSM 23562</strain>
    </source>
</reference>
<evidence type="ECO:0000313" key="4">
    <source>
        <dbReference type="Proteomes" id="UP000520814"/>
    </source>
</evidence>
<gene>
    <name evidence="3" type="ORF">HNQ39_004747</name>
</gene>
<evidence type="ECO:0000256" key="1">
    <source>
        <dbReference type="ARBA" id="ARBA00022676"/>
    </source>
</evidence>
<organism evidence="3 4">
    <name type="scientific">Armatimonas rosea</name>
    <dbReference type="NCBI Taxonomy" id="685828"/>
    <lineage>
        <taxon>Bacteria</taxon>
        <taxon>Bacillati</taxon>
        <taxon>Armatimonadota</taxon>
        <taxon>Armatimonadia</taxon>
        <taxon>Armatimonadales</taxon>
        <taxon>Armatimonadaceae</taxon>
        <taxon>Armatimonas</taxon>
    </lineage>
</organism>
<dbReference type="Gene3D" id="3.40.50.2000">
    <property type="entry name" value="Glycogen Phosphorylase B"/>
    <property type="match status" value="1"/>
</dbReference>
<dbReference type="GO" id="GO:0016757">
    <property type="term" value="F:glycosyltransferase activity"/>
    <property type="evidence" value="ECO:0007669"/>
    <property type="project" value="UniProtKB-KW"/>
</dbReference>
<dbReference type="EMBL" id="JACHGW010000005">
    <property type="protein sequence ID" value="MBB6052915.1"/>
    <property type="molecule type" value="Genomic_DNA"/>
</dbReference>
<dbReference type="SUPFAM" id="SSF53756">
    <property type="entry name" value="UDP-Glycosyltransferase/glycogen phosphorylase"/>
    <property type="match status" value="1"/>
</dbReference>
<sequence length="326" mass="35676">MRLAFAIPWRDLGSWLFEHLPTEHTGELLFAAPEPHPDRSPRASKLPPYLAEFFCLLGRGYRLAHYDTVFTWELRCALATLLLRRLQRAKTPVIVVGPILKGGVRKLLPLLRPLLADAAKIVCFSSAERDDYAALLRLTAERFVFLPTPWAAPDDVPAPTDGGFALALGQSNRDYATLFRAVAGLALPVTVVAADETPFGGEVPPPNVTVRFNTDHNTTNALIASARLHVIPLHPTGFSSGQTVLLRAMAAQKPCIVSRVAGVTDYIDENQTAVLVPAHDEQALRAALTALWDDPVERERLGKNAAEVVAERFGFAGFLKHLLELS</sequence>
<evidence type="ECO:0000313" key="3">
    <source>
        <dbReference type="EMBL" id="MBB6052915.1"/>
    </source>
</evidence>
<keyword evidence="4" id="KW-1185">Reference proteome</keyword>
<comment type="caution">
    <text evidence="3">The sequence shown here is derived from an EMBL/GenBank/DDBJ whole genome shotgun (WGS) entry which is preliminary data.</text>
</comment>
<dbReference type="RefSeq" id="WP_184202703.1">
    <property type="nucleotide sequence ID" value="NZ_JACHGW010000005.1"/>
</dbReference>
<protein>
    <submittedName>
        <fullName evidence="3">Glycosyltransferase involved in cell wall biosynthesis</fullName>
    </submittedName>
</protein>
<proteinExistence type="predicted"/>
<name>A0A7W9SV51_ARMRO</name>
<dbReference type="AlphaFoldDB" id="A0A7W9SV51"/>
<keyword evidence="2 3" id="KW-0808">Transferase</keyword>
<dbReference type="Pfam" id="PF13692">
    <property type="entry name" value="Glyco_trans_1_4"/>
    <property type="match status" value="1"/>
</dbReference>
<accession>A0A7W9SV51</accession>
<dbReference type="Proteomes" id="UP000520814">
    <property type="component" value="Unassembled WGS sequence"/>
</dbReference>
<evidence type="ECO:0000256" key="2">
    <source>
        <dbReference type="ARBA" id="ARBA00022679"/>
    </source>
</evidence>
<dbReference type="PANTHER" id="PTHR12526">
    <property type="entry name" value="GLYCOSYLTRANSFERASE"/>
    <property type="match status" value="1"/>
</dbReference>
<keyword evidence="1" id="KW-0328">Glycosyltransferase</keyword>
<dbReference type="PANTHER" id="PTHR12526:SF510">
    <property type="entry name" value="D-INOSITOL 3-PHOSPHATE GLYCOSYLTRANSFERASE"/>
    <property type="match status" value="1"/>
</dbReference>
<dbReference type="CDD" id="cd03801">
    <property type="entry name" value="GT4_PimA-like"/>
    <property type="match status" value="1"/>
</dbReference>